<dbReference type="Gene3D" id="3.40.390.10">
    <property type="entry name" value="Collagenase (Catalytic Domain)"/>
    <property type="match status" value="1"/>
</dbReference>
<dbReference type="InterPro" id="IPR024079">
    <property type="entry name" value="MetalloPept_cat_dom_sf"/>
</dbReference>
<dbReference type="InterPro" id="IPR042252">
    <property type="entry name" value="MtfA_N"/>
</dbReference>
<gene>
    <name evidence="1" type="ORF">PZA18_01905</name>
</gene>
<dbReference type="SUPFAM" id="SSF55486">
    <property type="entry name" value="Metalloproteases ('zincins'), catalytic domain"/>
    <property type="match status" value="1"/>
</dbReference>
<dbReference type="Pfam" id="PF06167">
    <property type="entry name" value="Peptidase_M90"/>
    <property type="match status" value="1"/>
</dbReference>
<comment type="caution">
    <text evidence="1">The sequence shown here is derived from an EMBL/GenBank/DDBJ whole genome shotgun (WGS) entry which is preliminary data.</text>
</comment>
<dbReference type="Gene3D" id="1.10.472.150">
    <property type="entry name" value="Glucose-regulated metallo-peptidase M90, N-terminal domain"/>
    <property type="match status" value="1"/>
</dbReference>
<dbReference type="PANTHER" id="PTHR30164:SF2">
    <property type="entry name" value="PROTEIN MTFA"/>
    <property type="match status" value="1"/>
</dbReference>
<evidence type="ECO:0000313" key="2">
    <source>
        <dbReference type="Proteomes" id="UP001172778"/>
    </source>
</evidence>
<dbReference type="EMBL" id="JARRAF010000002">
    <property type="protein sequence ID" value="MDK2122798.1"/>
    <property type="molecule type" value="Genomic_DNA"/>
</dbReference>
<keyword evidence="2" id="KW-1185">Reference proteome</keyword>
<protein>
    <submittedName>
        <fullName evidence="1">Zinc-dependent peptidase</fullName>
    </submittedName>
</protein>
<dbReference type="InterPro" id="IPR010384">
    <property type="entry name" value="MtfA_fam"/>
</dbReference>
<sequence>MFDFLKRAFSPKHEAMSAELLAAGGWPRLAETLPLLQGLTEDERGALEYRMRRFLLEKSFYGAHDFELTPAMLTNIAAQACLPILALDVDSYKDWLGVIIYPSPFIARDIWRDDVGLVHEGERQIIGMARQDGPLLLSWPDVTKAPALDGWNVVIHECAHKLDMMNGSANGFPLLHKGMNRETWSRVFNRGFEDFRRKLRLGIPTRIDPYAAQDPAEFFAVLSECFFELPHQLYEEYPRIYEQLSLFYKQDPRLRIAKPLVQEFRPEDIPPGSNLYHTNP</sequence>
<dbReference type="Proteomes" id="UP001172778">
    <property type="component" value="Unassembled WGS sequence"/>
</dbReference>
<reference evidence="1" key="1">
    <citation type="submission" date="2023-03" db="EMBL/GenBank/DDBJ databases">
        <title>Chitinimonas shenzhenensis gen. nov., sp. nov., a novel member of family Burkholderiaceae isolated from activated sludge collected in Shen Zhen, China.</title>
        <authorList>
            <person name="Wang X."/>
        </authorList>
    </citation>
    <scope>NUCLEOTIDE SEQUENCE</scope>
    <source>
        <strain evidence="1">DQS-5</strain>
    </source>
</reference>
<proteinExistence type="predicted"/>
<organism evidence="1 2">
    <name type="scientific">Parachitinimonas caeni</name>
    <dbReference type="NCBI Taxonomy" id="3031301"/>
    <lineage>
        <taxon>Bacteria</taxon>
        <taxon>Pseudomonadati</taxon>
        <taxon>Pseudomonadota</taxon>
        <taxon>Betaproteobacteria</taxon>
        <taxon>Neisseriales</taxon>
        <taxon>Chitinibacteraceae</taxon>
        <taxon>Parachitinimonas</taxon>
    </lineage>
</organism>
<dbReference type="CDD" id="cd20169">
    <property type="entry name" value="Peptidase_M90_mtfA"/>
    <property type="match status" value="1"/>
</dbReference>
<name>A0ABT7DUN0_9NEIS</name>
<accession>A0ABT7DUN0</accession>
<dbReference type="PANTHER" id="PTHR30164">
    <property type="entry name" value="MTFA PEPTIDASE"/>
    <property type="match status" value="1"/>
</dbReference>
<evidence type="ECO:0000313" key="1">
    <source>
        <dbReference type="EMBL" id="MDK2122798.1"/>
    </source>
</evidence>
<dbReference type="RefSeq" id="WP_284099088.1">
    <property type="nucleotide sequence ID" value="NZ_JARRAF010000002.1"/>
</dbReference>